<comment type="cofactor">
    <cofactor evidence="1">
        <name>Fe cation</name>
        <dbReference type="ChEBI" id="CHEBI:24875"/>
    </cofactor>
</comment>
<sequence length="151" mass="16120">MFQRLLAENHRIHGVVASILGDAPILFQEMALVKPSFVGTEKPWHQDNAYFSVTPLDAILGVWIALDDAGVENGCMHVIPGGHEMGSLRHHHTSDCEILPGRIDSGQVRPVPVPAGGALFLRVAAAPDAAEPQPTTPPGPAIPLSGEMERD</sequence>
<dbReference type="SUPFAM" id="SSF51197">
    <property type="entry name" value="Clavaminate synthase-like"/>
    <property type="match status" value="1"/>
</dbReference>
<organism evidence="3">
    <name type="scientific">uncultured Ostreococcus</name>
    <dbReference type="NCBI Taxonomy" id="257762"/>
    <lineage>
        <taxon>Eukaryota</taxon>
        <taxon>Viridiplantae</taxon>
        <taxon>Chlorophyta</taxon>
        <taxon>Mamiellophyceae</taxon>
        <taxon>Mamiellales</taxon>
        <taxon>environmental samples</taxon>
    </lineage>
</organism>
<dbReference type="Pfam" id="PF05721">
    <property type="entry name" value="PhyH"/>
    <property type="match status" value="1"/>
</dbReference>
<evidence type="ECO:0000256" key="2">
    <source>
        <dbReference type="SAM" id="MobiDB-lite"/>
    </source>
</evidence>
<proteinExistence type="predicted"/>
<dbReference type="GO" id="GO:0016491">
    <property type="term" value="F:oxidoreductase activity"/>
    <property type="evidence" value="ECO:0007669"/>
    <property type="project" value="UniProtKB-ARBA"/>
</dbReference>
<name>A0A060CHF8_9CHLO</name>
<feature type="non-terminal residue" evidence="3">
    <location>
        <position position="151"/>
    </location>
</feature>
<reference evidence="3" key="1">
    <citation type="journal article" date="2013" name="Environ. Microbiol.">
        <title>Seasonally variable intestinal metagenomes of the red palm weevil (Rhynchophorus ferrugineus).</title>
        <authorList>
            <person name="Jia S."/>
            <person name="Zhang X."/>
            <person name="Zhang G."/>
            <person name="Yin A."/>
            <person name="Zhang S."/>
            <person name="Li F."/>
            <person name="Wang L."/>
            <person name="Zhao D."/>
            <person name="Yun Q."/>
            <person name="Tala"/>
            <person name="Wang J."/>
            <person name="Sun G."/>
            <person name="Baabdullah M."/>
            <person name="Yu X."/>
            <person name="Hu S."/>
            <person name="Al-Mssallem I.S."/>
            <person name="Yu J."/>
        </authorList>
    </citation>
    <scope>NUCLEOTIDE SEQUENCE</scope>
</reference>
<protein>
    <submittedName>
        <fullName evidence="3">PhyH</fullName>
    </submittedName>
</protein>
<dbReference type="GO" id="GO:0046872">
    <property type="term" value="F:metal ion binding"/>
    <property type="evidence" value="ECO:0007669"/>
    <property type="project" value="UniProtKB-ARBA"/>
</dbReference>
<accession>A0A060CHF8</accession>
<dbReference type="EMBL" id="KF124889">
    <property type="protein sequence ID" value="AIA92211.1"/>
    <property type="molecule type" value="Genomic_DNA"/>
</dbReference>
<dbReference type="PANTHER" id="PTHR20883">
    <property type="entry name" value="PHYTANOYL-COA DIOXYGENASE DOMAIN CONTAINING 1"/>
    <property type="match status" value="1"/>
</dbReference>
<dbReference type="Gene3D" id="2.60.120.620">
    <property type="entry name" value="q2cbj1_9rhob like domain"/>
    <property type="match status" value="1"/>
</dbReference>
<feature type="region of interest" description="Disordered" evidence="2">
    <location>
        <begin position="126"/>
        <end position="151"/>
    </location>
</feature>
<dbReference type="PANTHER" id="PTHR20883:SF48">
    <property type="entry name" value="ECTOINE DIOXYGENASE"/>
    <property type="match status" value="1"/>
</dbReference>
<evidence type="ECO:0000256" key="1">
    <source>
        <dbReference type="ARBA" id="ARBA00001962"/>
    </source>
</evidence>
<dbReference type="InterPro" id="IPR008775">
    <property type="entry name" value="Phytyl_CoA_dOase-like"/>
</dbReference>
<evidence type="ECO:0000313" key="3">
    <source>
        <dbReference type="EMBL" id="AIA92211.1"/>
    </source>
</evidence>
<dbReference type="AlphaFoldDB" id="A0A060CHF8"/>